<dbReference type="AlphaFoldDB" id="A0A9D9IJM0"/>
<keyword evidence="1" id="KW-0732">Signal</keyword>
<dbReference type="Gene3D" id="2.60.40.2620">
    <property type="entry name" value="Fimbrillin-like"/>
    <property type="match status" value="1"/>
</dbReference>
<feature type="chain" id="PRO_5038518034" evidence="1">
    <location>
        <begin position="19"/>
        <end position="553"/>
    </location>
</feature>
<dbReference type="CDD" id="cd13120">
    <property type="entry name" value="BF2867_like_N"/>
    <property type="match status" value="1"/>
</dbReference>
<dbReference type="Gene3D" id="2.60.40.3570">
    <property type="match status" value="1"/>
</dbReference>
<evidence type="ECO:0000256" key="1">
    <source>
        <dbReference type="SAM" id="SignalP"/>
    </source>
</evidence>
<evidence type="ECO:0000313" key="2">
    <source>
        <dbReference type="EMBL" id="MBO8473999.1"/>
    </source>
</evidence>
<accession>A0A9D9IJM0</accession>
<gene>
    <name evidence="2" type="ORF">IAB91_01735</name>
</gene>
<sequence>MKRIVIETAAVMSVVALAACSEKTIDTVSPPVSVPETADVSVFNITTEGYASDDPDFDGLFRLELAAKDAVGLFIVHADGSVEVLRMVLESDGSWNIALNDDDVITWTEGDRYFAYYPQDSKIDAASVNLQATSEEEFFADVIAGWTVAADQSEDFEVSSLLTASGVYNPDGGTGKPSIDICLSPKTALVCFVPECTTYVFDNTPAIPDYNNPLQVDFDGIDPFNDGGRYFYKTNPADGTGFSGTAGGEKWSQSISGVGPGEVVVIPVGRASEIHHTLQPGDFFLSDGNLLSRDADAADVSSADVIGMVTNIDPDRIGQAAKDALGGVVHGTVTSTRENSVYAWYGTQGNDSRDESSIGLEVLASVESTPEENLEILDADVDGYGYTSAIFSKRAKDVASGKYPLFRSAQLFSNVVGGPEANAVTTGWYVPAMGELMDFFRTACGMSLTSSDGTFGGELNDIWMWWTGTGVDIAAAINSSMSKVSMDDKTFLDDSDLYTRFYWTSSVSADNLALTLYFYALYEDTAPEENLMLRSSYKSAADGGALSRLVLVF</sequence>
<comment type="caution">
    <text evidence="2">The sequence shown here is derived from an EMBL/GenBank/DDBJ whole genome shotgun (WGS) entry which is preliminary data.</text>
</comment>
<dbReference type="PROSITE" id="PS51257">
    <property type="entry name" value="PROKAR_LIPOPROTEIN"/>
    <property type="match status" value="1"/>
</dbReference>
<protein>
    <submittedName>
        <fullName evidence="2">Uncharacterized protein</fullName>
    </submittedName>
</protein>
<feature type="signal peptide" evidence="1">
    <location>
        <begin position="1"/>
        <end position="18"/>
    </location>
</feature>
<reference evidence="2" key="1">
    <citation type="submission" date="2020-10" db="EMBL/GenBank/DDBJ databases">
        <authorList>
            <person name="Gilroy R."/>
        </authorList>
    </citation>
    <scope>NUCLEOTIDE SEQUENCE</scope>
    <source>
        <strain evidence="2">B1-13419</strain>
    </source>
</reference>
<dbReference type="InterPro" id="IPR042278">
    <property type="entry name" value="Mfa-like_1_N"/>
</dbReference>
<reference evidence="2" key="2">
    <citation type="journal article" date="2021" name="PeerJ">
        <title>Extensive microbial diversity within the chicken gut microbiome revealed by metagenomics and culture.</title>
        <authorList>
            <person name="Gilroy R."/>
            <person name="Ravi A."/>
            <person name="Getino M."/>
            <person name="Pursley I."/>
            <person name="Horton D.L."/>
            <person name="Alikhan N.F."/>
            <person name="Baker D."/>
            <person name="Gharbi K."/>
            <person name="Hall N."/>
            <person name="Watson M."/>
            <person name="Adriaenssens E.M."/>
            <person name="Foster-Nyarko E."/>
            <person name="Jarju S."/>
            <person name="Secka A."/>
            <person name="Antonio M."/>
            <person name="Oren A."/>
            <person name="Chaudhuri R.R."/>
            <person name="La Ragione R."/>
            <person name="Hildebrand F."/>
            <person name="Pallen M.J."/>
        </authorList>
    </citation>
    <scope>NUCLEOTIDE SEQUENCE</scope>
    <source>
        <strain evidence="2">B1-13419</strain>
    </source>
</reference>
<evidence type="ECO:0000313" key="3">
    <source>
        <dbReference type="Proteomes" id="UP000823757"/>
    </source>
</evidence>
<proteinExistence type="predicted"/>
<dbReference type="EMBL" id="JADIMD010000023">
    <property type="protein sequence ID" value="MBO8473999.1"/>
    <property type="molecule type" value="Genomic_DNA"/>
</dbReference>
<name>A0A9D9IJM0_9BACT</name>
<organism evidence="2 3">
    <name type="scientific">Candidatus Cryptobacteroides faecigallinarum</name>
    <dbReference type="NCBI Taxonomy" id="2840763"/>
    <lineage>
        <taxon>Bacteria</taxon>
        <taxon>Pseudomonadati</taxon>
        <taxon>Bacteroidota</taxon>
        <taxon>Bacteroidia</taxon>
        <taxon>Bacteroidales</taxon>
        <taxon>Candidatus Cryptobacteroides</taxon>
    </lineage>
</organism>
<dbReference type="Proteomes" id="UP000823757">
    <property type="component" value="Unassembled WGS sequence"/>
</dbReference>